<reference evidence="13" key="1">
    <citation type="submission" date="2022-11" db="EMBL/GenBank/DDBJ databases">
        <title>Hoeflea poritis sp. nov., isolated from scleractinian coral Porites lutea.</title>
        <authorList>
            <person name="Zhang G."/>
            <person name="Wei Q."/>
            <person name="Cai L."/>
        </authorList>
    </citation>
    <scope>NUCLEOTIDE SEQUENCE</scope>
    <source>
        <strain evidence="13">E7-10</strain>
    </source>
</reference>
<dbReference type="InterPro" id="IPR036615">
    <property type="entry name" value="Mur_ligase_C_dom_sf"/>
</dbReference>
<keyword evidence="6 9" id="KW-0547">Nucleotide-binding</keyword>
<comment type="pathway">
    <text evidence="2 9 10">Cell wall biogenesis; peptidoglycan biosynthesis.</text>
</comment>
<dbReference type="InterPro" id="IPR005762">
    <property type="entry name" value="MurD"/>
</dbReference>
<protein>
    <recommendedName>
        <fullName evidence="9 10">UDP-N-acetylmuramoylalanine--D-glutamate ligase</fullName>
        <ecNumber evidence="9 10">6.3.2.9</ecNumber>
    </recommendedName>
    <alternativeName>
        <fullName evidence="9">D-glutamic acid-adding enzyme</fullName>
    </alternativeName>
    <alternativeName>
        <fullName evidence="9">UDP-N-acetylmuramoyl-L-alanyl-D-glutamate synthetase</fullName>
    </alternativeName>
</protein>
<sequence>MIAATAFAGKDVALFGLGGSGIATALALIAGECSVIAWDDNPDRVAEASEAGIPVGDLRTIDWSGKAALVLAPGVPLTHPKPHWSVDLARGAGVEIIGDIELFVRERRKQAPDCPFIAITGTNGKSTTTALVAHILEEAGRDTQMGGNIGTAIMTLEPPRAGRFFVVECSSYQVDLSPSINPSAGLLLNLSPDHLDRHGTMQHYAEVKERLVAGSDVAIVGTDDQWCTLIADRLERASTRVIRISKRNVLADGYYAEGSKIMRASGGTAHIVADLAGIATLRGAHNAQNAAAAIAACIAVGLSEEEILSGLASFAGLAHRMQPVARHGRVLFVNDSKATNADAAAPALSSFKRIYWIAGGLPKDGGIRSLSSWYSHIAKAYLIGEAAPQFAATLGDDVAYEITETLDRAVARAAADAAEDSDEEPVVLLSPACASFDQYKNFEIRGNAFVDSVAQLPDVTMLVDPKEA</sequence>
<keyword evidence="3 9" id="KW-0963">Cytoplasm</keyword>
<feature type="domain" description="Mur ligase C-terminal" evidence="11">
    <location>
        <begin position="319"/>
        <end position="433"/>
    </location>
</feature>
<dbReference type="Pfam" id="PF08245">
    <property type="entry name" value="Mur_ligase_M"/>
    <property type="match status" value="1"/>
</dbReference>
<dbReference type="PROSITE" id="PS01011">
    <property type="entry name" value="FOLYLPOLYGLU_SYNT_1"/>
    <property type="match status" value="1"/>
</dbReference>
<dbReference type="SUPFAM" id="SSF51984">
    <property type="entry name" value="MurCD N-terminal domain"/>
    <property type="match status" value="1"/>
</dbReference>
<proteinExistence type="inferred from homology"/>
<organism evidence="13 14">
    <name type="scientific">Hoeflea poritis</name>
    <dbReference type="NCBI Taxonomy" id="2993659"/>
    <lineage>
        <taxon>Bacteria</taxon>
        <taxon>Pseudomonadati</taxon>
        <taxon>Pseudomonadota</taxon>
        <taxon>Alphaproteobacteria</taxon>
        <taxon>Hyphomicrobiales</taxon>
        <taxon>Rhizobiaceae</taxon>
        <taxon>Hoeflea</taxon>
    </lineage>
</organism>
<keyword evidence="7 9" id="KW-0067">ATP-binding</keyword>
<dbReference type="PANTHER" id="PTHR43692">
    <property type="entry name" value="UDP-N-ACETYLMURAMOYLALANINE--D-GLUTAMATE LIGASE"/>
    <property type="match status" value="1"/>
</dbReference>
<keyword evidence="9 10" id="KW-0133">Cell shape</keyword>
<dbReference type="RefSeq" id="WP_271090249.1">
    <property type="nucleotide sequence ID" value="NZ_JAPJZH010000008.1"/>
</dbReference>
<evidence type="ECO:0000256" key="8">
    <source>
        <dbReference type="ARBA" id="ARBA00023306"/>
    </source>
</evidence>
<dbReference type="SUPFAM" id="SSF53244">
    <property type="entry name" value="MurD-like peptide ligases, peptide-binding domain"/>
    <property type="match status" value="1"/>
</dbReference>
<comment type="function">
    <text evidence="9 10">Cell wall formation. Catalyzes the addition of glutamate to the nucleotide precursor UDP-N-acetylmuramoyl-L-alanine (UMA).</text>
</comment>
<comment type="similarity">
    <text evidence="9">Belongs to the MurCDEF family.</text>
</comment>
<evidence type="ECO:0000256" key="5">
    <source>
        <dbReference type="ARBA" id="ARBA00022618"/>
    </source>
</evidence>
<evidence type="ECO:0000313" key="14">
    <source>
        <dbReference type="Proteomes" id="UP001148313"/>
    </source>
</evidence>
<dbReference type="InterPro" id="IPR004101">
    <property type="entry name" value="Mur_ligase_C"/>
</dbReference>
<dbReference type="InterPro" id="IPR036565">
    <property type="entry name" value="Mur-like_cat_sf"/>
</dbReference>
<evidence type="ECO:0000259" key="12">
    <source>
        <dbReference type="Pfam" id="PF08245"/>
    </source>
</evidence>
<dbReference type="Gene3D" id="3.40.50.720">
    <property type="entry name" value="NAD(P)-binding Rossmann-like Domain"/>
    <property type="match status" value="1"/>
</dbReference>
<dbReference type="Pfam" id="PF02875">
    <property type="entry name" value="Mur_ligase_C"/>
    <property type="match status" value="1"/>
</dbReference>
<dbReference type="Gene3D" id="3.40.1190.10">
    <property type="entry name" value="Mur-like, catalytic domain"/>
    <property type="match status" value="1"/>
</dbReference>
<comment type="caution">
    <text evidence="13">The sequence shown here is derived from an EMBL/GenBank/DDBJ whole genome shotgun (WGS) entry which is preliminary data.</text>
</comment>
<evidence type="ECO:0000256" key="7">
    <source>
        <dbReference type="ARBA" id="ARBA00022840"/>
    </source>
</evidence>
<gene>
    <name evidence="9 13" type="primary">murD</name>
    <name evidence="13" type="ORF">OOZ53_14105</name>
</gene>
<keyword evidence="4 9" id="KW-0436">Ligase</keyword>
<comment type="catalytic activity">
    <reaction evidence="9 10">
        <text>UDP-N-acetyl-alpha-D-muramoyl-L-alanine + D-glutamate + ATP = UDP-N-acetyl-alpha-D-muramoyl-L-alanyl-D-glutamate + ADP + phosphate + H(+)</text>
        <dbReference type="Rhea" id="RHEA:16429"/>
        <dbReference type="ChEBI" id="CHEBI:15378"/>
        <dbReference type="ChEBI" id="CHEBI:29986"/>
        <dbReference type="ChEBI" id="CHEBI:30616"/>
        <dbReference type="ChEBI" id="CHEBI:43474"/>
        <dbReference type="ChEBI" id="CHEBI:83898"/>
        <dbReference type="ChEBI" id="CHEBI:83900"/>
        <dbReference type="ChEBI" id="CHEBI:456216"/>
        <dbReference type="EC" id="6.3.2.9"/>
    </reaction>
</comment>
<evidence type="ECO:0000256" key="10">
    <source>
        <dbReference type="RuleBase" id="RU003664"/>
    </source>
</evidence>
<dbReference type="InterPro" id="IPR013221">
    <property type="entry name" value="Mur_ligase_cen"/>
</dbReference>
<evidence type="ECO:0000256" key="6">
    <source>
        <dbReference type="ARBA" id="ARBA00022741"/>
    </source>
</evidence>
<dbReference type="Proteomes" id="UP001148313">
    <property type="component" value="Unassembled WGS sequence"/>
</dbReference>
<dbReference type="Gene3D" id="3.90.190.20">
    <property type="entry name" value="Mur ligase, C-terminal domain"/>
    <property type="match status" value="1"/>
</dbReference>
<comment type="subcellular location">
    <subcellularLocation>
        <location evidence="1 9 10">Cytoplasm</location>
    </subcellularLocation>
</comment>
<keyword evidence="9 10" id="KW-0573">Peptidoglycan synthesis</keyword>
<dbReference type="GO" id="GO:0008764">
    <property type="term" value="F:UDP-N-acetylmuramoylalanine-D-glutamate ligase activity"/>
    <property type="evidence" value="ECO:0007669"/>
    <property type="project" value="UniProtKB-EC"/>
</dbReference>
<keyword evidence="9 10" id="KW-0961">Cell wall biogenesis/degradation</keyword>
<dbReference type="EC" id="6.3.2.9" evidence="9 10"/>
<name>A0ABT4VQP2_9HYPH</name>
<evidence type="ECO:0000256" key="2">
    <source>
        <dbReference type="ARBA" id="ARBA00004752"/>
    </source>
</evidence>
<evidence type="ECO:0000259" key="11">
    <source>
        <dbReference type="Pfam" id="PF02875"/>
    </source>
</evidence>
<evidence type="ECO:0000256" key="4">
    <source>
        <dbReference type="ARBA" id="ARBA00022598"/>
    </source>
</evidence>
<dbReference type="HAMAP" id="MF_00639">
    <property type="entry name" value="MurD"/>
    <property type="match status" value="1"/>
</dbReference>
<dbReference type="SUPFAM" id="SSF53623">
    <property type="entry name" value="MurD-like peptide ligases, catalytic domain"/>
    <property type="match status" value="1"/>
</dbReference>
<dbReference type="InterPro" id="IPR018109">
    <property type="entry name" value="Folylpolyglutamate_synth_CS"/>
</dbReference>
<dbReference type="EMBL" id="JAPJZH010000008">
    <property type="protein sequence ID" value="MDA4846495.1"/>
    <property type="molecule type" value="Genomic_DNA"/>
</dbReference>
<keyword evidence="8 9" id="KW-0131">Cell cycle</keyword>
<feature type="domain" description="Mur ligase central" evidence="12">
    <location>
        <begin position="119"/>
        <end position="297"/>
    </location>
</feature>
<evidence type="ECO:0000313" key="13">
    <source>
        <dbReference type="EMBL" id="MDA4846495.1"/>
    </source>
</evidence>
<evidence type="ECO:0000256" key="9">
    <source>
        <dbReference type="HAMAP-Rule" id="MF_00639"/>
    </source>
</evidence>
<feature type="binding site" evidence="9">
    <location>
        <begin position="121"/>
        <end position="127"/>
    </location>
    <ligand>
        <name>ATP</name>
        <dbReference type="ChEBI" id="CHEBI:30616"/>
    </ligand>
</feature>
<keyword evidence="5 9" id="KW-0132">Cell division</keyword>
<evidence type="ECO:0000256" key="3">
    <source>
        <dbReference type="ARBA" id="ARBA00022490"/>
    </source>
</evidence>
<evidence type="ECO:0000256" key="1">
    <source>
        <dbReference type="ARBA" id="ARBA00004496"/>
    </source>
</evidence>
<dbReference type="NCBIfam" id="TIGR01087">
    <property type="entry name" value="murD"/>
    <property type="match status" value="1"/>
</dbReference>
<dbReference type="PANTHER" id="PTHR43692:SF1">
    <property type="entry name" value="UDP-N-ACETYLMURAMOYLALANINE--D-GLUTAMATE LIGASE"/>
    <property type="match status" value="1"/>
</dbReference>
<accession>A0ABT4VQP2</accession>
<keyword evidence="14" id="KW-1185">Reference proteome</keyword>